<keyword evidence="2 6" id="KW-0678">Repressor</keyword>
<evidence type="ECO:0000256" key="3">
    <source>
        <dbReference type="ARBA" id="ARBA00023015"/>
    </source>
</evidence>
<sequence length="321" mass="36820">MKFKIPSFRLCCSSKRLPTLPSIYCLSPTNPKARDNVYPNLPPPPPPPSTPVLQYMVQNITSNRRANSCNNNPHIVHSDESTFCDSFNKDKKVVKSKGRTSMISSRTITNGLHKHHNHEKDMEEEEVSESLLSCYNSFSDEFCHNGNRPEIPETTSPIAETKLRTFILSEPDQVKVSCTRLPYFNGNKPKKEKFARHGKKLSNTEKVGEGSEKKQMKRKEMVVSRASSMTQRCSSGVEGMVKESFAVVKKSNDPYEDFKKSMMEMMMEMEMLKSEDMERLLQCFLDLNSRCYHGVIVRAFLDIWQQLFCETCVHQKSHNIS</sequence>
<comment type="caution">
    <text evidence="8">The sequence shown here is derived from an EMBL/GenBank/DDBJ whole genome shotgun (WGS) entry which is preliminary data.</text>
</comment>
<accession>A0AAN9J3W7</accession>
<dbReference type="PROSITE" id="PS51754">
    <property type="entry name" value="OVATE"/>
    <property type="match status" value="1"/>
</dbReference>
<dbReference type="InterPro" id="IPR006458">
    <property type="entry name" value="Ovate_C"/>
</dbReference>
<comment type="subcellular location">
    <subcellularLocation>
        <location evidence="1 6">Nucleus</location>
    </subcellularLocation>
</comment>
<dbReference type="AlphaFoldDB" id="A0AAN9J3W7"/>
<evidence type="ECO:0000259" key="7">
    <source>
        <dbReference type="PROSITE" id="PS51754"/>
    </source>
</evidence>
<dbReference type="GO" id="GO:0045892">
    <property type="term" value="P:negative regulation of DNA-templated transcription"/>
    <property type="evidence" value="ECO:0007669"/>
    <property type="project" value="UniProtKB-UniRule"/>
</dbReference>
<keyword evidence="4 6" id="KW-0804">Transcription</keyword>
<evidence type="ECO:0000256" key="2">
    <source>
        <dbReference type="ARBA" id="ARBA00022491"/>
    </source>
</evidence>
<proteinExistence type="predicted"/>
<keyword evidence="3 6" id="KW-0805">Transcription regulation</keyword>
<feature type="domain" description="OVATE" evidence="7">
    <location>
        <begin position="247"/>
        <end position="306"/>
    </location>
</feature>
<keyword evidence="9" id="KW-1185">Reference proteome</keyword>
<dbReference type="Proteomes" id="UP001372338">
    <property type="component" value="Unassembled WGS sequence"/>
</dbReference>
<keyword evidence="5 6" id="KW-0539">Nucleus</keyword>
<comment type="function">
    <text evidence="6">Transcriptional repressor that regulates multiple aspects of plant growth and development.</text>
</comment>
<organism evidence="8 9">
    <name type="scientific">Crotalaria pallida</name>
    <name type="common">Smooth rattlebox</name>
    <name type="synonym">Crotalaria striata</name>
    <dbReference type="NCBI Taxonomy" id="3830"/>
    <lineage>
        <taxon>Eukaryota</taxon>
        <taxon>Viridiplantae</taxon>
        <taxon>Streptophyta</taxon>
        <taxon>Embryophyta</taxon>
        <taxon>Tracheophyta</taxon>
        <taxon>Spermatophyta</taxon>
        <taxon>Magnoliopsida</taxon>
        <taxon>eudicotyledons</taxon>
        <taxon>Gunneridae</taxon>
        <taxon>Pentapetalae</taxon>
        <taxon>rosids</taxon>
        <taxon>fabids</taxon>
        <taxon>Fabales</taxon>
        <taxon>Fabaceae</taxon>
        <taxon>Papilionoideae</taxon>
        <taxon>50 kb inversion clade</taxon>
        <taxon>genistoids sensu lato</taxon>
        <taxon>core genistoids</taxon>
        <taxon>Crotalarieae</taxon>
        <taxon>Crotalaria</taxon>
    </lineage>
</organism>
<evidence type="ECO:0000256" key="5">
    <source>
        <dbReference type="ARBA" id="ARBA00023242"/>
    </source>
</evidence>
<reference evidence="8 9" key="1">
    <citation type="submission" date="2024-01" db="EMBL/GenBank/DDBJ databases">
        <title>The genomes of 5 underutilized Papilionoideae crops provide insights into root nodulation and disease resistanc.</title>
        <authorList>
            <person name="Yuan L."/>
        </authorList>
    </citation>
    <scope>NUCLEOTIDE SEQUENCE [LARGE SCALE GENOMIC DNA]</scope>
    <source>
        <strain evidence="8">ZHUSHIDOU_FW_LH</strain>
        <tissue evidence="8">Leaf</tissue>
    </source>
</reference>
<dbReference type="InterPro" id="IPR038933">
    <property type="entry name" value="Ovate"/>
</dbReference>
<dbReference type="GO" id="GO:0005634">
    <property type="term" value="C:nucleus"/>
    <property type="evidence" value="ECO:0007669"/>
    <property type="project" value="UniProtKB-SubCell"/>
</dbReference>
<name>A0AAN9J3W7_CROPI</name>
<evidence type="ECO:0000256" key="4">
    <source>
        <dbReference type="ARBA" id="ARBA00023163"/>
    </source>
</evidence>
<evidence type="ECO:0000256" key="6">
    <source>
        <dbReference type="RuleBase" id="RU367028"/>
    </source>
</evidence>
<evidence type="ECO:0000313" key="8">
    <source>
        <dbReference type="EMBL" id="KAK7291181.1"/>
    </source>
</evidence>
<dbReference type="NCBIfam" id="TIGR01568">
    <property type="entry name" value="A_thal_3678"/>
    <property type="match status" value="1"/>
</dbReference>
<evidence type="ECO:0000256" key="1">
    <source>
        <dbReference type="ARBA" id="ARBA00004123"/>
    </source>
</evidence>
<dbReference type="EMBL" id="JAYWIO010000001">
    <property type="protein sequence ID" value="KAK7291181.1"/>
    <property type="molecule type" value="Genomic_DNA"/>
</dbReference>
<dbReference type="Pfam" id="PF04844">
    <property type="entry name" value="Ovate"/>
    <property type="match status" value="1"/>
</dbReference>
<dbReference type="PANTHER" id="PTHR33057:SF90">
    <property type="entry name" value="TRANSCRIPTION REPRESSOR OFP7"/>
    <property type="match status" value="1"/>
</dbReference>
<gene>
    <name evidence="8" type="ORF">RIF29_06119</name>
</gene>
<evidence type="ECO:0000313" key="9">
    <source>
        <dbReference type="Proteomes" id="UP001372338"/>
    </source>
</evidence>
<protein>
    <recommendedName>
        <fullName evidence="6">Transcription repressor</fullName>
    </recommendedName>
    <alternativeName>
        <fullName evidence="6">Ovate family protein</fullName>
    </alternativeName>
</protein>
<dbReference type="PANTHER" id="PTHR33057">
    <property type="entry name" value="TRANSCRIPTION REPRESSOR OFP7-RELATED"/>
    <property type="match status" value="1"/>
</dbReference>